<dbReference type="EMBL" id="MIPY01000041">
    <property type="protein sequence ID" value="OES25665.1"/>
    <property type="molecule type" value="Genomic_DNA"/>
</dbReference>
<name>A0A126PZU9_ALTMA</name>
<keyword evidence="1" id="KW-0732">Signal</keyword>
<dbReference type="PATRIC" id="fig|28108.61.peg.4466"/>
<reference evidence="2 4" key="1">
    <citation type="submission" date="2015-12" db="EMBL/GenBank/DDBJ databases">
        <authorList>
            <person name="Shamseldin A."/>
            <person name="Moawad H."/>
            <person name="Abd El-Rahim W.M."/>
            <person name="Sadowsky M.J."/>
        </authorList>
    </citation>
    <scope>NUCLEOTIDE SEQUENCE [LARGE SCALE GENOMIC DNA]</scope>
    <source>
        <strain evidence="2 4">D7</strain>
    </source>
</reference>
<organism evidence="2 4">
    <name type="scientific">Alteromonas macleodii</name>
    <name type="common">Pseudoalteromonas macleodii</name>
    <dbReference type="NCBI Taxonomy" id="28108"/>
    <lineage>
        <taxon>Bacteria</taxon>
        <taxon>Pseudomonadati</taxon>
        <taxon>Pseudomonadota</taxon>
        <taxon>Gammaproteobacteria</taxon>
        <taxon>Alteromonadales</taxon>
        <taxon>Alteromonadaceae</taxon>
        <taxon>Alteromonas/Salinimonas group</taxon>
        <taxon>Alteromonas</taxon>
    </lineage>
</organism>
<proteinExistence type="predicted"/>
<dbReference type="AlphaFoldDB" id="A0A126PZU9"/>
<feature type="signal peptide" evidence="1">
    <location>
        <begin position="1"/>
        <end position="21"/>
    </location>
</feature>
<evidence type="ECO:0000313" key="4">
    <source>
        <dbReference type="Proteomes" id="UP000063991"/>
    </source>
</evidence>
<evidence type="ECO:0000313" key="3">
    <source>
        <dbReference type="EMBL" id="OES25665.1"/>
    </source>
</evidence>
<protein>
    <submittedName>
        <fullName evidence="2">Uncharacterized protein</fullName>
    </submittedName>
</protein>
<dbReference type="Proteomes" id="UP000095392">
    <property type="component" value="Unassembled WGS sequence"/>
</dbReference>
<evidence type="ECO:0000313" key="2">
    <source>
        <dbReference type="EMBL" id="AMJ98557.1"/>
    </source>
</evidence>
<dbReference type="Proteomes" id="UP000063991">
    <property type="component" value="Chromosome"/>
</dbReference>
<keyword evidence="5" id="KW-1185">Reference proteome</keyword>
<gene>
    <name evidence="2" type="ORF">AVL55_10475</name>
    <name evidence="3" type="ORF">BFV95_4347</name>
</gene>
<feature type="chain" id="PRO_5014244898" evidence="1">
    <location>
        <begin position="22"/>
        <end position="149"/>
    </location>
</feature>
<sequence length="149" mass="17252">MTFIKSIALIILVPLSAVSFGQTIDELVKKAESRKKISELEINKALIGAYSNHREAKKNKEQIKNSAVKIEPSRCFWTVTQTSFHKWQLQDITSERKDFIVTVDVNTPEQDEALLQFFKEWILRGYSLAKFEQSPDEPCEKHIRLLKVD</sequence>
<accession>A0A126PZU9</accession>
<evidence type="ECO:0000256" key="1">
    <source>
        <dbReference type="SAM" id="SignalP"/>
    </source>
</evidence>
<dbReference type="EMBL" id="CP014323">
    <property type="protein sequence ID" value="AMJ98557.1"/>
    <property type="molecule type" value="Genomic_DNA"/>
</dbReference>
<reference evidence="3 5" key="2">
    <citation type="submission" date="2016-09" db="EMBL/GenBank/DDBJ databases">
        <title>Draft Genome Sequence of four Alteromonas macleodii strains isolated from copper coupons and grown long-term at elevated copper levels.</title>
        <authorList>
            <person name="Cusick K."/>
            <person name="Dale J."/>
            <person name="Little B."/>
            <person name="Biffinger J."/>
        </authorList>
    </citation>
    <scope>NUCLEOTIDE SEQUENCE [LARGE SCALE GENOMIC DNA]</scope>
    <source>
        <strain evidence="3 5">KCP01</strain>
    </source>
</reference>
<evidence type="ECO:0000313" key="5">
    <source>
        <dbReference type="Proteomes" id="UP000095392"/>
    </source>
</evidence>